<name>A0A5P1X070_9LACO</name>
<dbReference type="Gene3D" id="3.40.50.170">
    <property type="entry name" value="Formyl transferase, N-terminal domain"/>
    <property type="match status" value="1"/>
</dbReference>
<reference evidence="6 7" key="1">
    <citation type="submission" date="2019-09" db="EMBL/GenBank/DDBJ databases">
        <title>Complete Genome Sequence of Lactobacillus nenjiangensis SH-Y15, isolated from sauerkraut.</title>
        <authorList>
            <person name="Yang H."/>
        </authorList>
    </citation>
    <scope>NUCLEOTIDE SEQUENCE [LARGE SCALE GENOMIC DNA]</scope>
    <source>
        <strain evidence="6 7">SH-Y15</strain>
    </source>
</reference>
<feature type="site" description="Raises pKa of active site His" evidence="4">
    <location>
        <position position="145"/>
    </location>
</feature>
<keyword evidence="3 4" id="KW-0658">Purine biosynthesis</keyword>
<evidence type="ECO:0000313" key="7">
    <source>
        <dbReference type="Proteomes" id="UP000325295"/>
    </source>
</evidence>
<comment type="catalytic activity">
    <reaction evidence="4">
        <text>N(1)-(5-phospho-beta-D-ribosyl)glycinamide + (6R)-10-formyltetrahydrofolate = N(2)-formyl-N(1)-(5-phospho-beta-D-ribosyl)glycinamide + (6S)-5,6,7,8-tetrahydrofolate + H(+)</text>
        <dbReference type="Rhea" id="RHEA:15053"/>
        <dbReference type="ChEBI" id="CHEBI:15378"/>
        <dbReference type="ChEBI" id="CHEBI:57453"/>
        <dbReference type="ChEBI" id="CHEBI:143788"/>
        <dbReference type="ChEBI" id="CHEBI:147286"/>
        <dbReference type="ChEBI" id="CHEBI:195366"/>
        <dbReference type="EC" id="2.1.2.2"/>
    </reaction>
</comment>
<dbReference type="PANTHER" id="PTHR43369:SF2">
    <property type="entry name" value="PHOSPHORIBOSYLGLYCINAMIDE FORMYLTRANSFERASE"/>
    <property type="match status" value="1"/>
</dbReference>
<protein>
    <recommendedName>
        <fullName evidence="4">Phosphoribosylglycinamide formyltransferase</fullName>
        <ecNumber evidence="4">2.1.2.2</ecNumber>
    </recommendedName>
    <alternativeName>
        <fullName evidence="4">5'-phosphoribosylglycinamide transformylase</fullName>
    </alternativeName>
    <alternativeName>
        <fullName evidence="4">GAR transformylase</fullName>
        <shortName evidence="4">GART</shortName>
    </alternativeName>
</protein>
<dbReference type="GO" id="GO:0006189">
    <property type="term" value="P:'de novo' IMP biosynthetic process"/>
    <property type="evidence" value="ECO:0007669"/>
    <property type="project" value="UniProtKB-UniRule"/>
</dbReference>
<dbReference type="PANTHER" id="PTHR43369">
    <property type="entry name" value="PHOSPHORIBOSYLGLYCINAMIDE FORMYLTRANSFERASE"/>
    <property type="match status" value="1"/>
</dbReference>
<evidence type="ECO:0000256" key="2">
    <source>
        <dbReference type="ARBA" id="ARBA00022679"/>
    </source>
</evidence>
<dbReference type="Proteomes" id="UP000325295">
    <property type="component" value="Chromosome"/>
</dbReference>
<dbReference type="Pfam" id="PF00551">
    <property type="entry name" value="Formyl_trans_N"/>
    <property type="match status" value="1"/>
</dbReference>
<evidence type="ECO:0000256" key="1">
    <source>
        <dbReference type="ARBA" id="ARBA00005054"/>
    </source>
</evidence>
<sequence length="192" mass="21062">MINIAIFASGTGTNFSALLDKIQSSELNINVVCLVCDHPDALVVQRAKDANIPVWAHEMKEFENKHDYETAIAQYLTSLKVDLLVLAGYMKIVSDVLLTAYPGKIINIHPAMLPKFPGRHGIEDAFAAGVSSTGVTVHYVDSGVDSGPIIAQQAVEILPSDDIDTLATRIHDVEHVLYFDSLCKVIERDFNR</sequence>
<proteinExistence type="inferred from homology"/>
<dbReference type="KEGG" id="lnn:F0161_02245"/>
<evidence type="ECO:0000313" key="6">
    <source>
        <dbReference type="EMBL" id="QER66805.1"/>
    </source>
</evidence>
<dbReference type="HAMAP" id="MF_01930">
    <property type="entry name" value="PurN"/>
    <property type="match status" value="1"/>
</dbReference>
<evidence type="ECO:0000256" key="4">
    <source>
        <dbReference type="HAMAP-Rule" id="MF_01930"/>
    </source>
</evidence>
<feature type="binding site" evidence="4">
    <location>
        <position position="65"/>
    </location>
    <ligand>
        <name>(6R)-10-formyltetrahydrofolate</name>
        <dbReference type="ChEBI" id="CHEBI:195366"/>
    </ligand>
</feature>
<dbReference type="UniPathway" id="UPA00074">
    <property type="reaction ID" value="UER00126"/>
</dbReference>
<accession>A0A5P1X070</accession>
<dbReference type="GO" id="GO:0005829">
    <property type="term" value="C:cytosol"/>
    <property type="evidence" value="ECO:0007669"/>
    <property type="project" value="TreeGrafter"/>
</dbReference>
<gene>
    <name evidence="4 6" type="primary">purN</name>
    <name evidence="6" type="ORF">F0161_02245</name>
</gene>
<evidence type="ECO:0000256" key="3">
    <source>
        <dbReference type="ARBA" id="ARBA00022755"/>
    </source>
</evidence>
<dbReference type="NCBIfam" id="TIGR00639">
    <property type="entry name" value="PurN"/>
    <property type="match status" value="1"/>
</dbReference>
<keyword evidence="7" id="KW-1185">Reference proteome</keyword>
<dbReference type="InterPro" id="IPR004607">
    <property type="entry name" value="GART"/>
</dbReference>
<organism evidence="6 7">
    <name type="scientific">Paucilactobacillus nenjiangensis</name>
    <dbReference type="NCBI Taxonomy" id="1296540"/>
    <lineage>
        <taxon>Bacteria</taxon>
        <taxon>Bacillati</taxon>
        <taxon>Bacillota</taxon>
        <taxon>Bacilli</taxon>
        <taxon>Lactobacillales</taxon>
        <taxon>Lactobacillaceae</taxon>
        <taxon>Paucilactobacillus</taxon>
    </lineage>
</organism>
<comment type="similarity">
    <text evidence="4">Belongs to the GART family.</text>
</comment>
<dbReference type="InterPro" id="IPR002376">
    <property type="entry name" value="Formyl_transf_N"/>
</dbReference>
<feature type="domain" description="Formyl transferase N-terminal" evidence="5">
    <location>
        <begin position="3"/>
        <end position="180"/>
    </location>
</feature>
<dbReference type="RefSeq" id="WP_150203531.1">
    <property type="nucleotide sequence ID" value="NZ_CAUQTN010000002.1"/>
</dbReference>
<feature type="binding site" evidence="4">
    <location>
        <begin position="12"/>
        <end position="14"/>
    </location>
    <ligand>
        <name>N(1)-(5-phospho-beta-D-ribosyl)glycinamide</name>
        <dbReference type="ChEBI" id="CHEBI:143788"/>
    </ligand>
</feature>
<dbReference type="SUPFAM" id="SSF53328">
    <property type="entry name" value="Formyltransferase"/>
    <property type="match status" value="1"/>
</dbReference>
<comment type="pathway">
    <text evidence="1 4">Purine metabolism; IMP biosynthesis via de novo pathway; N(2)-formyl-N(1)-(5-phospho-D-ribosyl)glycinamide from N(1)-(5-phospho-D-ribosyl)glycinamide (10-formyl THF route): step 1/1.</text>
</comment>
<keyword evidence="2 4" id="KW-0808">Transferase</keyword>
<dbReference type="OrthoDB" id="9806170at2"/>
<dbReference type="EC" id="2.1.2.2" evidence="4"/>
<dbReference type="AlphaFoldDB" id="A0A5P1X070"/>
<dbReference type="InterPro" id="IPR036477">
    <property type="entry name" value="Formyl_transf_N_sf"/>
</dbReference>
<feature type="binding site" evidence="4">
    <location>
        <begin position="90"/>
        <end position="93"/>
    </location>
    <ligand>
        <name>(6R)-10-formyltetrahydrofolate</name>
        <dbReference type="ChEBI" id="CHEBI:195366"/>
    </ligand>
</feature>
<dbReference type="EMBL" id="CP043939">
    <property type="protein sequence ID" value="QER66805.1"/>
    <property type="molecule type" value="Genomic_DNA"/>
</dbReference>
<feature type="active site" description="Proton donor" evidence="4">
    <location>
        <position position="109"/>
    </location>
</feature>
<dbReference type="GO" id="GO:0004644">
    <property type="term" value="F:phosphoribosylglycinamide formyltransferase activity"/>
    <property type="evidence" value="ECO:0007669"/>
    <property type="project" value="UniProtKB-UniRule"/>
</dbReference>
<dbReference type="CDD" id="cd08645">
    <property type="entry name" value="FMT_core_GART"/>
    <property type="match status" value="1"/>
</dbReference>
<feature type="binding site" evidence="4">
    <location>
        <position position="107"/>
    </location>
    <ligand>
        <name>(6R)-10-formyltetrahydrofolate</name>
        <dbReference type="ChEBI" id="CHEBI:195366"/>
    </ligand>
</feature>
<evidence type="ECO:0000259" key="5">
    <source>
        <dbReference type="Pfam" id="PF00551"/>
    </source>
</evidence>
<comment type="function">
    <text evidence="4">Catalyzes the transfer of a formyl group from 10-formyltetrahydrofolate to 5-phospho-ribosyl-glycinamide (GAR), producing 5-phospho-ribosyl-N-formylglycinamide (FGAR) and tetrahydrofolate.</text>
</comment>